<feature type="transmembrane region" description="Helical" evidence="2">
    <location>
        <begin position="349"/>
        <end position="370"/>
    </location>
</feature>
<accession>A0AAW0TS26</accession>
<proteinExistence type="predicted"/>
<dbReference type="PANTHER" id="PTHR35555">
    <property type="entry name" value="ENDONUCLEASE-REVERSE TRANSCRIPTASE"/>
    <property type="match status" value="1"/>
</dbReference>
<organism evidence="3 4">
    <name type="scientific">Scylla paramamosain</name>
    <name type="common">Mud crab</name>
    <dbReference type="NCBI Taxonomy" id="85552"/>
    <lineage>
        <taxon>Eukaryota</taxon>
        <taxon>Metazoa</taxon>
        <taxon>Ecdysozoa</taxon>
        <taxon>Arthropoda</taxon>
        <taxon>Crustacea</taxon>
        <taxon>Multicrustacea</taxon>
        <taxon>Malacostraca</taxon>
        <taxon>Eumalacostraca</taxon>
        <taxon>Eucarida</taxon>
        <taxon>Decapoda</taxon>
        <taxon>Pleocyemata</taxon>
        <taxon>Brachyura</taxon>
        <taxon>Eubrachyura</taxon>
        <taxon>Portunoidea</taxon>
        <taxon>Portunidae</taxon>
        <taxon>Portuninae</taxon>
        <taxon>Scylla</taxon>
    </lineage>
</organism>
<evidence type="ECO:0000313" key="4">
    <source>
        <dbReference type="Proteomes" id="UP001487740"/>
    </source>
</evidence>
<name>A0AAW0TS26_SCYPA</name>
<keyword evidence="4" id="KW-1185">Reference proteome</keyword>
<protein>
    <submittedName>
        <fullName evidence="3">Uncharacterized protein</fullName>
    </submittedName>
</protein>
<evidence type="ECO:0000256" key="1">
    <source>
        <dbReference type="SAM" id="MobiDB-lite"/>
    </source>
</evidence>
<feature type="compositionally biased region" description="Polar residues" evidence="1">
    <location>
        <begin position="462"/>
        <end position="494"/>
    </location>
</feature>
<dbReference type="EMBL" id="JARAKH010000025">
    <property type="protein sequence ID" value="KAK8390505.1"/>
    <property type="molecule type" value="Genomic_DNA"/>
</dbReference>
<keyword evidence="2" id="KW-1133">Transmembrane helix</keyword>
<dbReference type="Proteomes" id="UP001487740">
    <property type="component" value="Unassembled WGS sequence"/>
</dbReference>
<keyword evidence="2" id="KW-0812">Transmembrane</keyword>
<sequence length="653" mass="73364">MFRQSAIMSKNNPQLPDSMSLKATMEEKASFSSTTLESTDGGLRTQNPQECLDIRKVTHGSFSSSSCYSSKSTCQSWMSDSWPESSISCDRKSDIVLTPDEGFRDERVTEGELWGSGETRRADSYHSINRDVPDGFISDIQDVMSRSRSASLASLEYYRTDNTAFQVTAQENLQGAAPGPPPFDTRSVQQSRRLPYWLWLIIAKSLGIKLHPHDKPILATVLYTLTFASALGYFLTNWWFTGFDIASDYTKTTIIDGSVSIFYTLLWGALGLYANKLAYKLFSHKKFLDMLRLHSKTILKLNASAVLFTLMLLIAIFNDINAFPDFMDETCHTVGVEVVVCKARYMFRVVYSIFAVMWNYLVAFVLVSTCRTHVIGIRRFMKTLEKDARIYESRFMGQAQSITSERPVLEEYTWVDEDYLEELGEHGGGDMDTGSSIMISRQRNRGSVEFSDPTGEPEAAQASVSSMASITPTASTQSFHSEPLQTSKISSSGSFPPPSEAPQIRPLAVMSNSEILFRFWKIQTRLRMSSMALQRWMMSVLALVVMWLGMNLIIWLNYEPTLIDMANFFLPLALLPLLASAYAEVNQEGLRVLKFICPLEERLHMIFVLQSSPPLQMTVYGFTLSYSTITTAAFGILLAFASKVLIQEISGSS</sequence>
<feature type="region of interest" description="Disordered" evidence="1">
    <location>
        <begin position="27"/>
        <end position="46"/>
    </location>
</feature>
<feature type="transmembrane region" description="Helical" evidence="2">
    <location>
        <begin position="298"/>
        <end position="317"/>
    </location>
</feature>
<feature type="transmembrane region" description="Helical" evidence="2">
    <location>
        <begin position="619"/>
        <end position="641"/>
    </location>
</feature>
<keyword evidence="2" id="KW-0472">Membrane</keyword>
<feature type="transmembrane region" description="Helical" evidence="2">
    <location>
        <begin position="536"/>
        <end position="556"/>
    </location>
</feature>
<evidence type="ECO:0000313" key="3">
    <source>
        <dbReference type="EMBL" id="KAK8390505.1"/>
    </source>
</evidence>
<gene>
    <name evidence="3" type="ORF">O3P69_010297</name>
</gene>
<feature type="region of interest" description="Disordered" evidence="1">
    <location>
        <begin position="445"/>
        <end position="500"/>
    </location>
</feature>
<evidence type="ECO:0000256" key="2">
    <source>
        <dbReference type="SAM" id="Phobius"/>
    </source>
</evidence>
<reference evidence="3 4" key="1">
    <citation type="submission" date="2023-03" db="EMBL/GenBank/DDBJ databases">
        <title>High-quality genome of Scylla paramamosain provides insights in environmental adaptation.</title>
        <authorList>
            <person name="Zhang L."/>
        </authorList>
    </citation>
    <scope>NUCLEOTIDE SEQUENCE [LARGE SCALE GENOMIC DNA]</scope>
    <source>
        <strain evidence="3">LZ_2023a</strain>
        <tissue evidence="3">Muscle</tissue>
    </source>
</reference>
<dbReference type="AlphaFoldDB" id="A0AAW0TS26"/>
<feature type="transmembrane region" description="Helical" evidence="2">
    <location>
        <begin position="217"/>
        <end position="240"/>
    </location>
</feature>
<feature type="compositionally biased region" description="Polar residues" evidence="1">
    <location>
        <begin position="30"/>
        <end position="46"/>
    </location>
</feature>
<comment type="caution">
    <text evidence="3">The sequence shown here is derived from an EMBL/GenBank/DDBJ whole genome shotgun (WGS) entry which is preliminary data.</text>
</comment>
<feature type="transmembrane region" description="Helical" evidence="2">
    <location>
        <begin position="260"/>
        <end position="278"/>
    </location>
</feature>
<dbReference type="PANTHER" id="PTHR35555:SF3">
    <property type="entry name" value="ENDONUCLEASE-REVERSE TRANSCRIPTASE"/>
    <property type="match status" value="1"/>
</dbReference>